<feature type="compositionally biased region" description="Acidic residues" evidence="5">
    <location>
        <begin position="714"/>
        <end position="727"/>
    </location>
</feature>
<dbReference type="InterPro" id="IPR000253">
    <property type="entry name" value="FHA_dom"/>
</dbReference>
<keyword evidence="4" id="KW-0694">RNA-binding</keyword>
<feature type="compositionally biased region" description="Low complexity" evidence="5">
    <location>
        <begin position="220"/>
        <end position="242"/>
    </location>
</feature>
<feature type="compositionally biased region" description="Basic and acidic residues" evidence="5">
    <location>
        <begin position="302"/>
        <end position="313"/>
    </location>
</feature>
<dbReference type="EMBL" id="HBNR01045544">
    <property type="protein sequence ID" value="CAE4606584.1"/>
    <property type="molecule type" value="Transcribed_RNA"/>
</dbReference>
<feature type="compositionally biased region" description="Low complexity" evidence="5">
    <location>
        <begin position="799"/>
        <end position="818"/>
    </location>
</feature>
<reference evidence="7" key="1">
    <citation type="submission" date="2021-01" db="EMBL/GenBank/DDBJ databases">
        <authorList>
            <person name="Corre E."/>
            <person name="Pelletier E."/>
            <person name="Niang G."/>
            <person name="Scheremetjew M."/>
            <person name="Finn R."/>
            <person name="Kale V."/>
            <person name="Holt S."/>
            <person name="Cochrane G."/>
            <person name="Meng A."/>
            <person name="Brown T."/>
            <person name="Cohen L."/>
        </authorList>
    </citation>
    <scope>NUCLEOTIDE SEQUENCE</scope>
    <source>
        <strain evidence="7">CCMP3105</strain>
    </source>
</reference>
<keyword evidence="3" id="KW-0539">Nucleus</keyword>
<feature type="region of interest" description="Disordered" evidence="5">
    <location>
        <begin position="121"/>
        <end position="340"/>
    </location>
</feature>
<feature type="region of interest" description="Disordered" evidence="5">
    <location>
        <begin position="671"/>
        <end position="847"/>
    </location>
</feature>
<evidence type="ECO:0000313" key="7">
    <source>
        <dbReference type="EMBL" id="CAE4606584.1"/>
    </source>
</evidence>
<dbReference type="PROSITE" id="PS50006">
    <property type="entry name" value="FHA_DOMAIN"/>
    <property type="match status" value="1"/>
</dbReference>
<dbReference type="GO" id="GO:0003712">
    <property type="term" value="F:transcription coregulator activity"/>
    <property type="evidence" value="ECO:0007669"/>
    <property type="project" value="TreeGrafter"/>
</dbReference>
<dbReference type="SMART" id="SM00240">
    <property type="entry name" value="FHA"/>
    <property type="match status" value="1"/>
</dbReference>
<accession>A0A7S4R8D2</accession>
<dbReference type="GO" id="GO:0006355">
    <property type="term" value="P:regulation of DNA-templated transcription"/>
    <property type="evidence" value="ECO:0007669"/>
    <property type="project" value="TreeGrafter"/>
</dbReference>
<organism evidence="7">
    <name type="scientific">Alexandrium monilatum</name>
    <dbReference type="NCBI Taxonomy" id="311494"/>
    <lineage>
        <taxon>Eukaryota</taxon>
        <taxon>Sar</taxon>
        <taxon>Alveolata</taxon>
        <taxon>Dinophyceae</taxon>
        <taxon>Gonyaulacales</taxon>
        <taxon>Pyrocystaceae</taxon>
        <taxon>Alexandrium</taxon>
    </lineage>
</organism>
<feature type="compositionally biased region" description="Basic and acidic residues" evidence="5">
    <location>
        <begin position="728"/>
        <end position="759"/>
    </location>
</feature>
<dbReference type="SUPFAM" id="SSF49879">
    <property type="entry name" value="SMAD/FHA domain"/>
    <property type="match status" value="1"/>
</dbReference>
<dbReference type="Gene3D" id="2.60.200.20">
    <property type="match status" value="1"/>
</dbReference>
<feature type="compositionally biased region" description="Low complexity" evidence="5">
    <location>
        <begin position="830"/>
        <end position="847"/>
    </location>
</feature>
<dbReference type="AlphaFoldDB" id="A0A7S4R8D2"/>
<sequence length="847" mass="89791">MASQIGGFVHLFAASATGEHEPQVFRMRHDQSLRKLLRAYMSFRQFPKESMAGIEAGLRLAAPERGMGFLDPAATAGSCGLTDGDRVVVHGAPQTPVPQPPAAAAAAAAARPAAAPVAQPAAAAAAALEQEPPRQHAMPPPAAAMPPPPAPPTRRAAPEAQQQERAAAQEPLPSFLATQAEPSAQRGRRRTAETRTQGRGRGRGRQAREEPAGEVEFDEGPAGADGDVAMGAGEAAANNGDGWVELTPREAPQEGSTRRRGRGGGASQAPAAAGRGRGRSRRNGSSQGWLVAEARGRVRKSRAQEAAKNKDSKVAVARPRRSRLGEPNVPKRDMKSVTVSSGPAKGWQVIAWLKDNKKDVKKQNRTVHWRMRSPRRSRAYYTFHSGSGKANLRDDVSEAVYDQIYRTVRPELMKQIKDRKAVLEGVRFSAPKRTPVAVAVAAAVPAAPKKQKRDPVTPVKVRPAEPAALLATQCFITPAKERASVVSWACECDAHLRRHSRCVAGGRGKPALVHLHDRTSIGRCETNDLVLESRLTPQMISRCHAELIREKASGPFRIYDRKSTNGILVNGKAVSEGQDLKSGDIVTFGVQTMHPEFDYIFETRPRTEGCGAIEEGGKEDSDDEAWKHVQPDPQAVEAEAAPGQGAAGAADMDVEAEPRVAVAEAVPAEEAAAAKGAGKMDVDAKGADEEAADDEDAVKGGVILPEGKAGTQQGEEDYDGEEYEEEEEKKGEKGEKGAQEMDKAGADCKMEPEVEVKEEQQEEAEAEAAAEEGEEGEAKEPAEQPPAAEAAEEAKAEAAAEAGAEADAGEPKAGAVEEAAGERREEAEAAEAAAAAAEGEAPASREQ</sequence>
<evidence type="ECO:0000256" key="3">
    <source>
        <dbReference type="ARBA" id="ARBA00023242"/>
    </source>
</evidence>
<evidence type="ECO:0000256" key="1">
    <source>
        <dbReference type="ARBA" id="ARBA00023015"/>
    </source>
</evidence>
<keyword evidence="1" id="KW-0805">Transcription regulation</keyword>
<evidence type="ECO:0000256" key="2">
    <source>
        <dbReference type="ARBA" id="ARBA00023163"/>
    </source>
</evidence>
<feature type="compositionally biased region" description="Low complexity" evidence="5">
    <location>
        <begin position="153"/>
        <end position="171"/>
    </location>
</feature>
<evidence type="ECO:0000256" key="4">
    <source>
        <dbReference type="PROSITE-ProRule" id="PRU00182"/>
    </source>
</evidence>
<dbReference type="PANTHER" id="PTHR16088">
    <property type="entry name" value="YY1 ASSOCIATED PROTEIN-RELATED"/>
    <property type="match status" value="1"/>
</dbReference>
<dbReference type="PANTHER" id="PTHR16088:SF3">
    <property type="entry name" value="GON-4-LIKE PROTEIN"/>
    <property type="match status" value="1"/>
</dbReference>
<dbReference type="GO" id="GO:0005634">
    <property type="term" value="C:nucleus"/>
    <property type="evidence" value="ECO:0007669"/>
    <property type="project" value="TreeGrafter"/>
</dbReference>
<dbReference type="GO" id="GO:0003723">
    <property type="term" value="F:RNA binding"/>
    <property type="evidence" value="ECO:0007669"/>
    <property type="project" value="UniProtKB-KW"/>
</dbReference>
<feature type="compositionally biased region" description="Acidic residues" evidence="5">
    <location>
        <begin position="760"/>
        <end position="775"/>
    </location>
</feature>
<protein>
    <recommendedName>
        <fullName evidence="6">FHA domain-containing protein</fullName>
    </recommendedName>
</protein>
<feature type="compositionally biased region" description="Basic and acidic residues" evidence="5">
    <location>
        <begin position="678"/>
        <end position="688"/>
    </location>
</feature>
<dbReference type="InterPro" id="IPR008984">
    <property type="entry name" value="SMAD_FHA_dom_sf"/>
</dbReference>
<gene>
    <name evidence="7" type="ORF">AMON00008_LOCUS31668</name>
</gene>
<dbReference type="InterPro" id="IPR052435">
    <property type="entry name" value="YY1-Transcr_Regul"/>
</dbReference>
<evidence type="ECO:0000259" key="6">
    <source>
        <dbReference type="PROSITE" id="PS50006"/>
    </source>
</evidence>
<dbReference type="PROSITE" id="PS50889">
    <property type="entry name" value="S4"/>
    <property type="match status" value="1"/>
</dbReference>
<evidence type="ECO:0000256" key="5">
    <source>
        <dbReference type="SAM" id="MobiDB-lite"/>
    </source>
</evidence>
<feature type="compositionally biased region" description="Pro residues" evidence="5">
    <location>
        <begin position="138"/>
        <end position="152"/>
    </location>
</feature>
<dbReference type="CDD" id="cd00060">
    <property type="entry name" value="FHA"/>
    <property type="match status" value="1"/>
</dbReference>
<name>A0A7S4R8D2_9DINO</name>
<feature type="domain" description="FHA" evidence="6">
    <location>
        <begin position="519"/>
        <end position="574"/>
    </location>
</feature>
<keyword evidence="2" id="KW-0804">Transcription</keyword>
<dbReference type="Pfam" id="PF00498">
    <property type="entry name" value="FHA"/>
    <property type="match status" value="1"/>
</dbReference>
<proteinExistence type="predicted"/>